<evidence type="ECO:0000313" key="3">
    <source>
        <dbReference type="Proteomes" id="UP001153076"/>
    </source>
</evidence>
<protein>
    <submittedName>
        <fullName evidence="2">Uncharacterized protein</fullName>
    </submittedName>
</protein>
<dbReference type="InterPro" id="IPR025322">
    <property type="entry name" value="PADRE_dom"/>
</dbReference>
<dbReference type="EMBL" id="JAKOGI010000140">
    <property type="protein sequence ID" value="KAJ8442451.1"/>
    <property type="molecule type" value="Genomic_DNA"/>
</dbReference>
<dbReference type="Proteomes" id="UP001153076">
    <property type="component" value="Unassembled WGS sequence"/>
</dbReference>
<dbReference type="AlphaFoldDB" id="A0A9Q1KE17"/>
<dbReference type="OrthoDB" id="676555at2759"/>
<evidence type="ECO:0000313" key="2">
    <source>
        <dbReference type="EMBL" id="KAJ8442451.1"/>
    </source>
</evidence>
<proteinExistence type="predicted"/>
<comment type="caution">
    <text evidence="2">The sequence shown here is derived from an EMBL/GenBank/DDBJ whole genome shotgun (WGS) entry which is preliminary data.</text>
</comment>
<keyword evidence="3" id="KW-1185">Reference proteome</keyword>
<dbReference type="PANTHER" id="PTHR33148:SF6">
    <property type="entry name" value="DUF4228 DOMAIN-CONTAINING PROTEIN"/>
    <property type="match status" value="1"/>
</dbReference>
<dbReference type="Pfam" id="PF14009">
    <property type="entry name" value="PADRE"/>
    <property type="match status" value="1"/>
</dbReference>
<name>A0A9Q1KE17_9CARY</name>
<accession>A0A9Q1KE17</accession>
<reference evidence="2" key="1">
    <citation type="submission" date="2022-04" db="EMBL/GenBank/DDBJ databases">
        <title>Carnegiea gigantea Genome sequencing and assembly v2.</title>
        <authorList>
            <person name="Copetti D."/>
            <person name="Sanderson M.J."/>
            <person name="Burquez A."/>
            <person name="Wojciechowski M.F."/>
        </authorList>
    </citation>
    <scope>NUCLEOTIDE SEQUENCE</scope>
    <source>
        <strain evidence="2">SGP5-SGP5p</strain>
        <tissue evidence="2">Aerial part</tissue>
    </source>
</reference>
<dbReference type="PANTHER" id="PTHR33148">
    <property type="entry name" value="PLASTID MOVEMENT IMPAIRED PROTEIN-RELATED"/>
    <property type="match status" value="1"/>
</dbReference>
<feature type="region of interest" description="Disordered" evidence="1">
    <location>
        <begin position="117"/>
        <end position="138"/>
    </location>
</feature>
<organism evidence="2 3">
    <name type="scientific">Carnegiea gigantea</name>
    <dbReference type="NCBI Taxonomy" id="171969"/>
    <lineage>
        <taxon>Eukaryota</taxon>
        <taxon>Viridiplantae</taxon>
        <taxon>Streptophyta</taxon>
        <taxon>Embryophyta</taxon>
        <taxon>Tracheophyta</taxon>
        <taxon>Spermatophyta</taxon>
        <taxon>Magnoliopsida</taxon>
        <taxon>eudicotyledons</taxon>
        <taxon>Gunneridae</taxon>
        <taxon>Pentapetalae</taxon>
        <taxon>Caryophyllales</taxon>
        <taxon>Cactineae</taxon>
        <taxon>Cactaceae</taxon>
        <taxon>Cactoideae</taxon>
        <taxon>Echinocereeae</taxon>
        <taxon>Carnegiea</taxon>
    </lineage>
</organism>
<evidence type="ECO:0000256" key="1">
    <source>
        <dbReference type="SAM" id="MobiDB-lite"/>
    </source>
</evidence>
<sequence length="250" mass="27716">MGNNMGAGSSKAAKVMKINGEFFKMKIPAKVFDVIKDYPNHVLLDSEEFLRFNLRAKPLDPEDELKPRRIYLLVELPKFPGLIRRVRSSLNTTTMAPRIDLMKLTQRSASDLSIITRSTASTESDDGESVDSPSGSTRVKMRLPKVQVERIMKESGDEVEVAQKILQLYLGDSPTRTGGDGAASVEEDGGGRGEERESVVGAAVDKHCFSGHPTCLPYGSYRRKYKNTNQGSDHVVLEHDTMIRSLLIET</sequence>
<gene>
    <name evidence="2" type="ORF">Cgig2_022334</name>
</gene>